<proteinExistence type="predicted"/>
<reference evidence="2" key="1">
    <citation type="submission" date="2014-11" db="EMBL/GenBank/DDBJ databases">
        <authorList>
            <person name="Amaro Gonzalez C."/>
        </authorList>
    </citation>
    <scope>NUCLEOTIDE SEQUENCE</scope>
</reference>
<sequence length="31" mass="3607">MFRGLFFSHSSLPRSRERPGHAAPQIYFAEN</sequence>
<dbReference type="EMBL" id="GBXM01079382">
    <property type="protein sequence ID" value="JAH29195.1"/>
    <property type="molecule type" value="Transcribed_RNA"/>
</dbReference>
<accession>A0A0E9RL46</accession>
<dbReference type="AlphaFoldDB" id="A0A0E9RL46"/>
<reference evidence="2" key="2">
    <citation type="journal article" date="2015" name="Fish Shellfish Immunol.">
        <title>Early steps in the European eel (Anguilla anguilla)-Vibrio vulnificus interaction in the gills: Role of the RtxA13 toxin.</title>
        <authorList>
            <person name="Callol A."/>
            <person name="Pajuelo D."/>
            <person name="Ebbesson L."/>
            <person name="Teles M."/>
            <person name="MacKenzie S."/>
            <person name="Amaro C."/>
        </authorList>
    </citation>
    <scope>NUCLEOTIDE SEQUENCE</scope>
</reference>
<organism evidence="2">
    <name type="scientific">Anguilla anguilla</name>
    <name type="common">European freshwater eel</name>
    <name type="synonym">Muraena anguilla</name>
    <dbReference type="NCBI Taxonomy" id="7936"/>
    <lineage>
        <taxon>Eukaryota</taxon>
        <taxon>Metazoa</taxon>
        <taxon>Chordata</taxon>
        <taxon>Craniata</taxon>
        <taxon>Vertebrata</taxon>
        <taxon>Euteleostomi</taxon>
        <taxon>Actinopterygii</taxon>
        <taxon>Neopterygii</taxon>
        <taxon>Teleostei</taxon>
        <taxon>Anguilliformes</taxon>
        <taxon>Anguillidae</taxon>
        <taxon>Anguilla</taxon>
    </lineage>
</organism>
<name>A0A0E9RL46_ANGAN</name>
<evidence type="ECO:0000313" key="2">
    <source>
        <dbReference type="EMBL" id="JAH29195.1"/>
    </source>
</evidence>
<evidence type="ECO:0000256" key="1">
    <source>
        <dbReference type="SAM" id="MobiDB-lite"/>
    </source>
</evidence>
<protein>
    <submittedName>
        <fullName evidence="2">Uncharacterized protein</fullName>
    </submittedName>
</protein>
<feature type="region of interest" description="Disordered" evidence="1">
    <location>
        <begin position="1"/>
        <end position="31"/>
    </location>
</feature>